<dbReference type="AlphaFoldDB" id="A0A813J1H9"/>
<name>A0A813J1H9_POLGL</name>
<comment type="caution">
    <text evidence="1">The sequence shown here is derived from an EMBL/GenBank/DDBJ whole genome shotgun (WGS) entry which is preliminary data.</text>
</comment>
<dbReference type="EMBL" id="CAJNNW010025436">
    <property type="protein sequence ID" value="CAE8677265.1"/>
    <property type="molecule type" value="Genomic_DNA"/>
</dbReference>
<evidence type="ECO:0000313" key="2">
    <source>
        <dbReference type="EMBL" id="CAE8677265.1"/>
    </source>
</evidence>
<dbReference type="Proteomes" id="UP000626109">
    <property type="component" value="Unassembled WGS sequence"/>
</dbReference>
<organism evidence="1 3">
    <name type="scientific">Polarella glacialis</name>
    <name type="common">Dinoflagellate</name>
    <dbReference type="NCBI Taxonomy" id="89957"/>
    <lineage>
        <taxon>Eukaryota</taxon>
        <taxon>Sar</taxon>
        <taxon>Alveolata</taxon>
        <taxon>Dinophyceae</taxon>
        <taxon>Suessiales</taxon>
        <taxon>Suessiaceae</taxon>
        <taxon>Polarella</taxon>
    </lineage>
</organism>
<sequence length="125" mass="13755">MLDLEFENTRLSHDSKTLLLACPGHAGQATHKQRPRFPIQLKDPPQSWVAKFQGQAAQLSSRFQTNKLSAACTLRGMAGKVCKHFLIATSASVVSAQEGVDCVTLSPDCSGRKEMSFERWLPPMP</sequence>
<reference evidence="1" key="1">
    <citation type="submission" date="2021-02" db="EMBL/GenBank/DDBJ databases">
        <authorList>
            <person name="Dougan E. K."/>
            <person name="Rhodes N."/>
            <person name="Thang M."/>
            <person name="Chan C."/>
        </authorList>
    </citation>
    <scope>NUCLEOTIDE SEQUENCE</scope>
</reference>
<proteinExistence type="predicted"/>
<dbReference type="EMBL" id="CAJNNW010019519">
    <property type="protein sequence ID" value="CAE8664657.1"/>
    <property type="molecule type" value="Genomic_DNA"/>
</dbReference>
<evidence type="ECO:0000313" key="1">
    <source>
        <dbReference type="EMBL" id="CAE8664657.1"/>
    </source>
</evidence>
<accession>A0A813J1H9</accession>
<evidence type="ECO:0000313" key="3">
    <source>
        <dbReference type="Proteomes" id="UP000626109"/>
    </source>
</evidence>
<protein>
    <submittedName>
        <fullName evidence="1">Uncharacterized protein</fullName>
    </submittedName>
</protein>
<gene>
    <name evidence="1" type="ORF">PGLA2088_LOCUS15676</name>
    <name evidence="2" type="ORF">PGLA2088_LOCUS20245</name>
</gene>